<feature type="non-terminal residue" evidence="3">
    <location>
        <position position="464"/>
    </location>
</feature>
<evidence type="ECO:0000313" key="3">
    <source>
        <dbReference type="EMBL" id="CAH0753795.1"/>
    </source>
</evidence>
<dbReference type="GO" id="GO:0003676">
    <property type="term" value="F:nucleic acid binding"/>
    <property type="evidence" value="ECO:0007669"/>
    <property type="project" value="InterPro"/>
</dbReference>
<dbReference type="PANTHER" id="PTHR46791">
    <property type="entry name" value="EXPRESSED PROTEIN"/>
    <property type="match status" value="1"/>
</dbReference>
<gene>
    <name evidence="3" type="ORF">BEMITA_LOCUS1092</name>
</gene>
<dbReference type="InterPro" id="IPR058913">
    <property type="entry name" value="Integrase_dom_put"/>
</dbReference>
<name>A0A9P0C8H1_BEMTA</name>
<dbReference type="Proteomes" id="UP001152759">
    <property type="component" value="Chromosome 1"/>
</dbReference>
<dbReference type="SUPFAM" id="SSF53098">
    <property type="entry name" value="Ribonuclease H-like"/>
    <property type="match status" value="1"/>
</dbReference>
<evidence type="ECO:0000259" key="2">
    <source>
        <dbReference type="PROSITE" id="PS50994"/>
    </source>
</evidence>
<feature type="compositionally biased region" description="Acidic residues" evidence="1">
    <location>
        <begin position="409"/>
        <end position="423"/>
    </location>
</feature>
<dbReference type="PANTHER" id="PTHR46791:SF5">
    <property type="entry name" value="CLR5 DOMAIN-CONTAINING PROTEIN-RELATED"/>
    <property type="match status" value="1"/>
</dbReference>
<dbReference type="Pfam" id="PF24764">
    <property type="entry name" value="rva_4"/>
    <property type="match status" value="1"/>
</dbReference>
<organism evidence="3 4">
    <name type="scientific">Bemisia tabaci</name>
    <name type="common">Sweetpotato whitefly</name>
    <name type="synonym">Aleurodes tabaci</name>
    <dbReference type="NCBI Taxonomy" id="7038"/>
    <lineage>
        <taxon>Eukaryota</taxon>
        <taxon>Metazoa</taxon>
        <taxon>Ecdysozoa</taxon>
        <taxon>Arthropoda</taxon>
        <taxon>Hexapoda</taxon>
        <taxon>Insecta</taxon>
        <taxon>Pterygota</taxon>
        <taxon>Neoptera</taxon>
        <taxon>Paraneoptera</taxon>
        <taxon>Hemiptera</taxon>
        <taxon>Sternorrhyncha</taxon>
        <taxon>Aleyrodoidea</taxon>
        <taxon>Aleyrodidae</taxon>
        <taxon>Aleyrodinae</taxon>
        <taxon>Bemisia</taxon>
    </lineage>
</organism>
<evidence type="ECO:0000256" key="1">
    <source>
        <dbReference type="SAM" id="MobiDB-lite"/>
    </source>
</evidence>
<keyword evidence="4" id="KW-1185">Reference proteome</keyword>
<accession>A0A9P0C8H1</accession>
<dbReference type="PROSITE" id="PS50994">
    <property type="entry name" value="INTEGRASE"/>
    <property type="match status" value="1"/>
</dbReference>
<proteinExistence type="predicted"/>
<dbReference type="Gene3D" id="3.30.420.10">
    <property type="entry name" value="Ribonuclease H-like superfamily/Ribonuclease H"/>
    <property type="match status" value="1"/>
</dbReference>
<dbReference type="InterPro" id="IPR001584">
    <property type="entry name" value="Integrase_cat-core"/>
</dbReference>
<dbReference type="AlphaFoldDB" id="A0A9P0C8H1"/>
<dbReference type="InterPro" id="IPR036397">
    <property type="entry name" value="RNaseH_sf"/>
</dbReference>
<dbReference type="EMBL" id="OU963862">
    <property type="protein sequence ID" value="CAH0753795.1"/>
    <property type="molecule type" value="Genomic_DNA"/>
</dbReference>
<dbReference type="InterPro" id="IPR012337">
    <property type="entry name" value="RNaseH-like_sf"/>
</dbReference>
<feature type="domain" description="Integrase catalytic" evidence="2">
    <location>
        <begin position="224"/>
        <end position="404"/>
    </location>
</feature>
<dbReference type="GO" id="GO:0015074">
    <property type="term" value="P:DNA integration"/>
    <property type="evidence" value="ECO:0007669"/>
    <property type="project" value="InterPro"/>
</dbReference>
<protein>
    <recommendedName>
        <fullName evidence="2">Integrase catalytic domain-containing protein</fullName>
    </recommendedName>
</protein>
<reference evidence="3" key="1">
    <citation type="submission" date="2021-12" db="EMBL/GenBank/DDBJ databases">
        <authorList>
            <person name="King R."/>
        </authorList>
    </citation>
    <scope>NUCLEOTIDE SEQUENCE</scope>
</reference>
<evidence type="ECO:0000313" key="4">
    <source>
        <dbReference type="Proteomes" id="UP001152759"/>
    </source>
</evidence>
<sequence length="464" mass="53832">KIYMDADVIDGQCRELANRIIGKLDAGAEYASQDDHQGLAATLQSLNELGDMQVSILGNLQETELKTSLIQLYEHLLDFTVFHEGGTENDNENEIPQLQENSFVLRNGMPGRPSIILDSNLVNYYNTNGLSKKEIAKAFKVSRRTLYRKVGVAKMPTLSDEDLRNLIIEMKEEDQSCGQPYITGEVRARGYYISRHRIRKQLRIVDPVGSVRRRRFIARRRRYRVRGPNYLWHMDGNEKLQLVGMYIHGLVDGYSRKCLSLVISNNKKAGTVKEAFKTATQQFGWPKRVRSDKGLENIGVARCMLERRGPETKPFITGRSIHNVRIERFWREVNKITERFKVLFRNLQEIEALDLNNEENFFYLQYIFIPVIQKFLSRFALRWNAYDIRTAKNTAPNILFNRGEKSPDVEGEFESSEDDSDDDEILLNETEQLWRERAETLCPNPADFSEYESVENFVNLCHII</sequence>
<feature type="region of interest" description="Disordered" evidence="1">
    <location>
        <begin position="401"/>
        <end position="423"/>
    </location>
</feature>